<sequence>MLSATRFQQVILAAAVIVPAMVFVAAAWWNRGEVLREGTEAVERTAAVMHEHVAKVFDTADLLLDRVEDRIEGLQGAQVAAAGTSDFLRAIKRPLEQFVSVWVADADGYVLAGSQGWDRSITIRDRDFFRVQKENASAGTYVSTAFSGRATAIASFAISRRRQGPDGRFAGTVHVALSPDYFQHFFREAAPPYRHSAGLFRADGALLARDPPSGQTLRFGPESPVIQAIQRQPERGLVDAISSIDERRRIYAYSRVGRWPVYVSFGADAEALLGRWRANLRAYGLVALAAALTLAGVALLALRRARAAQAAEAALRREVAARAVAEARQAAEARFRGVFESRAVGMSVLDLATGETLLANDRHLEMTNGTRVQFEAGQWDPRRATPAEFRQRDEDAIAEARERGWWLPYEKDYLRPDGSRLPVRISSAPLPGEPGRVVVLVQDISEQREAEMRRDLLMREVDHRAKNALATARAALRLTRAPTLDAYITLVEGRITALAQALALLSQTQWQGAELASLLREELSPFLDRTGTPQARLEGPSVVIGANAVQALAMAVHELATNATKYGALSVPDGRLTLRWEVLPGTGDDAAGQFRLIWQERGGPPVKAPPLERGFGTRVLNATLARQLGGTVRQHWDEPGLTCEVTLPAARVLAQAEDRSGHGHDPA</sequence>
<keyword evidence="4" id="KW-0808">Transferase</keyword>
<evidence type="ECO:0000256" key="2">
    <source>
        <dbReference type="ARBA" id="ARBA00012438"/>
    </source>
</evidence>
<evidence type="ECO:0000259" key="9">
    <source>
        <dbReference type="SMART" id="SM00911"/>
    </source>
</evidence>
<dbReference type="AlphaFoldDB" id="A0A1G6TJ01"/>
<dbReference type="EMBL" id="FMZX01000006">
    <property type="protein sequence ID" value="SDD28506.1"/>
    <property type="molecule type" value="Genomic_DNA"/>
</dbReference>
<proteinExistence type="predicted"/>
<keyword evidence="7" id="KW-0067">ATP-binding</keyword>
<keyword evidence="8" id="KW-1133">Transmembrane helix</keyword>
<feature type="transmembrane region" description="Helical" evidence="8">
    <location>
        <begin position="282"/>
        <end position="302"/>
    </location>
</feature>
<keyword evidence="5" id="KW-0547">Nucleotide-binding</keyword>
<organism evidence="10 11">
    <name type="scientific">Belnapia rosea</name>
    <dbReference type="NCBI Taxonomy" id="938405"/>
    <lineage>
        <taxon>Bacteria</taxon>
        <taxon>Pseudomonadati</taxon>
        <taxon>Pseudomonadota</taxon>
        <taxon>Alphaproteobacteria</taxon>
        <taxon>Acetobacterales</taxon>
        <taxon>Roseomonadaceae</taxon>
        <taxon>Belnapia</taxon>
    </lineage>
</organism>
<dbReference type="STRING" id="938405.SAMN02927895_03289"/>
<dbReference type="CDD" id="cd12915">
    <property type="entry name" value="PDC2_DGC_like"/>
    <property type="match status" value="1"/>
</dbReference>
<dbReference type="EC" id="2.7.13.3" evidence="2"/>
<dbReference type="InterPro" id="IPR000014">
    <property type="entry name" value="PAS"/>
</dbReference>
<dbReference type="InterPro" id="IPR011102">
    <property type="entry name" value="Sig_transdc_His_kinase_HWE"/>
</dbReference>
<evidence type="ECO:0000313" key="10">
    <source>
        <dbReference type="EMBL" id="SDD28506.1"/>
    </source>
</evidence>
<feature type="domain" description="Signal transduction histidine kinase HWE region" evidence="9">
    <location>
        <begin position="460"/>
        <end position="541"/>
    </location>
</feature>
<accession>A0A1G6TJ01</accession>
<gene>
    <name evidence="10" type="ORF">SAMN04487779_100675</name>
</gene>
<dbReference type="CDD" id="cd12914">
    <property type="entry name" value="PDC1_DGC_like"/>
    <property type="match status" value="1"/>
</dbReference>
<dbReference type="SMART" id="SM00911">
    <property type="entry name" value="HWE_HK"/>
    <property type="match status" value="1"/>
</dbReference>
<keyword evidence="8" id="KW-0812">Transmembrane</keyword>
<dbReference type="RefSeq" id="WP_090663545.1">
    <property type="nucleotide sequence ID" value="NZ_FMZX01000006.1"/>
</dbReference>
<name>A0A1G6TJ01_9PROT</name>
<protein>
    <recommendedName>
        <fullName evidence="2">histidine kinase</fullName>
        <ecNumber evidence="2">2.7.13.3</ecNumber>
    </recommendedName>
</protein>
<evidence type="ECO:0000256" key="1">
    <source>
        <dbReference type="ARBA" id="ARBA00000085"/>
    </source>
</evidence>
<dbReference type="GO" id="GO:0004673">
    <property type="term" value="F:protein histidine kinase activity"/>
    <property type="evidence" value="ECO:0007669"/>
    <property type="project" value="UniProtKB-EC"/>
</dbReference>
<keyword evidence="11" id="KW-1185">Reference proteome</keyword>
<evidence type="ECO:0000256" key="6">
    <source>
        <dbReference type="ARBA" id="ARBA00022777"/>
    </source>
</evidence>
<dbReference type="InterPro" id="IPR035965">
    <property type="entry name" value="PAS-like_dom_sf"/>
</dbReference>
<dbReference type="GO" id="GO:0005524">
    <property type="term" value="F:ATP binding"/>
    <property type="evidence" value="ECO:0007669"/>
    <property type="project" value="UniProtKB-KW"/>
</dbReference>
<evidence type="ECO:0000256" key="4">
    <source>
        <dbReference type="ARBA" id="ARBA00022679"/>
    </source>
</evidence>
<dbReference type="PANTHER" id="PTHR41523">
    <property type="entry name" value="TWO-COMPONENT SYSTEM SENSOR PROTEIN"/>
    <property type="match status" value="1"/>
</dbReference>
<keyword evidence="3" id="KW-0597">Phosphoprotein</keyword>
<evidence type="ECO:0000256" key="5">
    <source>
        <dbReference type="ARBA" id="ARBA00022741"/>
    </source>
</evidence>
<comment type="catalytic activity">
    <reaction evidence="1">
        <text>ATP + protein L-histidine = ADP + protein N-phospho-L-histidine.</text>
        <dbReference type="EC" id="2.7.13.3"/>
    </reaction>
</comment>
<evidence type="ECO:0000313" key="11">
    <source>
        <dbReference type="Proteomes" id="UP000198925"/>
    </source>
</evidence>
<keyword evidence="6" id="KW-0418">Kinase</keyword>
<evidence type="ECO:0000256" key="7">
    <source>
        <dbReference type="ARBA" id="ARBA00022840"/>
    </source>
</evidence>
<dbReference type="InterPro" id="IPR036890">
    <property type="entry name" value="HATPase_C_sf"/>
</dbReference>
<feature type="transmembrane region" description="Helical" evidence="8">
    <location>
        <begin position="6"/>
        <end position="29"/>
    </location>
</feature>
<reference evidence="10 11" key="1">
    <citation type="submission" date="2016-10" db="EMBL/GenBank/DDBJ databases">
        <authorList>
            <person name="de Groot N.N."/>
        </authorList>
    </citation>
    <scope>NUCLEOTIDE SEQUENCE [LARGE SCALE GENOMIC DNA]</scope>
    <source>
        <strain evidence="10 11">CPCC 100156</strain>
    </source>
</reference>
<dbReference type="SUPFAM" id="SSF55785">
    <property type="entry name" value="PYP-like sensor domain (PAS domain)"/>
    <property type="match status" value="1"/>
</dbReference>
<evidence type="ECO:0000256" key="8">
    <source>
        <dbReference type="SAM" id="Phobius"/>
    </source>
</evidence>
<evidence type="ECO:0000256" key="3">
    <source>
        <dbReference type="ARBA" id="ARBA00022553"/>
    </source>
</evidence>
<dbReference type="PANTHER" id="PTHR41523:SF8">
    <property type="entry name" value="ETHYLENE RESPONSE SENSOR PROTEIN"/>
    <property type="match status" value="1"/>
</dbReference>
<dbReference type="NCBIfam" id="TIGR00229">
    <property type="entry name" value="sensory_box"/>
    <property type="match status" value="1"/>
</dbReference>
<keyword evidence="8" id="KW-0472">Membrane</keyword>
<dbReference type="Pfam" id="PF07536">
    <property type="entry name" value="HWE_HK"/>
    <property type="match status" value="1"/>
</dbReference>
<dbReference type="Gene3D" id="3.30.450.20">
    <property type="entry name" value="PAS domain"/>
    <property type="match status" value="3"/>
</dbReference>
<dbReference type="Gene3D" id="3.30.565.10">
    <property type="entry name" value="Histidine kinase-like ATPase, C-terminal domain"/>
    <property type="match status" value="1"/>
</dbReference>
<dbReference type="Proteomes" id="UP000198925">
    <property type="component" value="Unassembled WGS sequence"/>
</dbReference>